<gene>
    <name evidence="2" type="ORF">H7F49_07945</name>
</gene>
<feature type="domain" description="AB hydrolase-1" evidence="1">
    <location>
        <begin position="44"/>
        <end position="226"/>
    </location>
</feature>
<dbReference type="Pfam" id="PF12697">
    <property type="entry name" value="Abhydrolase_6"/>
    <property type="match status" value="1"/>
</dbReference>
<dbReference type="AlphaFoldDB" id="A0A7X1KBW7"/>
<sequence>MSSHPMPPVAILPGLLCDSRMFGDAIARLPQAGVIDGFYGGASTIAAMADYALSRLPGRVSLLGHSMGARVALEIVRRAPERVERLALVDTGVHPVAPGEVDNRHALGALGREHGMAALVDSWLPPMLADRSRERPELVAALRAMCIAAGLDIYAAQVTALLSRPDALAVLPGIGCPTFVIVGAEDRWSPPAQHEAIAAAIPGAVLRVIAGAGHMLPAEAPEAFVAVLAEWLAHPATGSPCPAPGDHRDRLA</sequence>
<keyword evidence="2" id="KW-0378">Hydrolase</keyword>
<protein>
    <submittedName>
        <fullName evidence="2">Alpha/beta fold hydrolase</fullName>
    </submittedName>
</protein>
<organism evidence="2 3">
    <name type="scientific">Novosphingobium aerophilum</name>
    <dbReference type="NCBI Taxonomy" id="2839843"/>
    <lineage>
        <taxon>Bacteria</taxon>
        <taxon>Pseudomonadati</taxon>
        <taxon>Pseudomonadota</taxon>
        <taxon>Alphaproteobacteria</taxon>
        <taxon>Sphingomonadales</taxon>
        <taxon>Sphingomonadaceae</taxon>
        <taxon>Novosphingobium</taxon>
    </lineage>
</organism>
<accession>A0A7X1KBW7</accession>
<dbReference type="Proteomes" id="UP000520156">
    <property type="component" value="Unassembled WGS sequence"/>
</dbReference>
<dbReference type="GO" id="GO:0016787">
    <property type="term" value="F:hydrolase activity"/>
    <property type="evidence" value="ECO:0007669"/>
    <property type="project" value="UniProtKB-KW"/>
</dbReference>
<dbReference type="InterPro" id="IPR050228">
    <property type="entry name" value="Carboxylesterase_BioH"/>
</dbReference>
<keyword evidence="3" id="KW-1185">Reference proteome</keyword>
<dbReference type="EMBL" id="JACLAU010000008">
    <property type="protein sequence ID" value="MBC2651633.1"/>
    <property type="molecule type" value="Genomic_DNA"/>
</dbReference>
<dbReference type="PANTHER" id="PTHR43194:SF5">
    <property type="entry name" value="PIMELOYL-[ACYL-CARRIER PROTEIN] METHYL ESTER ESTERASE"/>
    <property type="match status" value="1"/>
</dbReference>
<name>A0A7X1KBW7_9SPHN</name>
<dbReference type="Gene3D" id="3.40.50.1820">
    <property type="entry name" value="alpha/beta hydrolase"/>
    <property type="match status" value="1"/>
</dbReference>
<evidence type="ECO:0000313" key="2">
    <source>
        <dbReference type="EMBL" id="MBC2651633.1"/>
    </source>
</evidence>
<dbReference type="RefSeq" id="WP_185683089.1">
    <property type="nucleotide sequence ID" value="NZ_JACLAU010000008.1"/>
</dbReference>
<comment type="caution">
    <text evidence="2">The sequence shown here is derived from an EMBL/GenBank/DDBJ whole genome shotgun (WGS) entry which is preliminary data.</text>
</comment>
<reference evidence="2 3" key="1">
    <citation type="submission" date="2020-08" db="EMBL/GenBank/DDBJ databases">
        <title>The genome sequence of Novosphingobium flavum 4Y4.</title>
        <authorList>
            <person name="Liu Y."/>
        </authorList>
    </citation>
    <scope>NUCLEOTIDE SEQUENCE [LARGE SCALE GENOMIC DNA]</scope>
    <source>
        <strain evidence="2 3">4Y4</strain>
    </source>
</reference>
<evidence type="ECO:0000313" key="3">
    <source>
        <dbReference type="Proteomes" id="UP000520156"/>
    </source>
</evidence>
<evidence type="ECO:0000259" key="1">
    <source>
        <dbReference type="Pfam" id="PF12697"/>
    </source>
</evidence>
<dbReference type="PRINTS" id="PR00111">
    <property type="entry name" value="ABHYDROLASE"/>
</dbReference>
<dbReference type="PANTHER" id="PTHR43194">
    <property type="entry name" value="HYDROLASE ALPHA/BETA FOLD FAMILY"/>
    <property type="match status" value="1"/>
</dbReference>
<dbReference type="InterPro" id="IPR000073">
    <property type="entry name" value="AB_hydrolase_1"/>
</dbReference>
<proteinExistence type="predicted"/>
<dbReference type="InterPro" id="IPR029058">
    <property type="entry name" value="AB_hydrolase_fold"/>
</dbReference>
<dbReference type="SUPFAM" id="SSF53474">
    <property type="entry name" value="alpha/beta-Hydrolases"/>
    <property type="match status" value="1"/>
</dbReference>